<evidence type="ECO:0000256" key="5">
    <source>
        <dbReference type="ARBA" id="ARBA00022679"/>
    </source>
</evidence>
<dbReference type="CDD" id="cd00082">
    <property type="entry name" value="HisKA"/>
    <property type="match status" value="1"/>
</dbReference>
<keyword evidence="5" id="KW-0808">Transferase</keyword>
<evidence type="ECO:0000256" key="3">
    <source>
        <dbReference type="ARBA" id="ARBA00012438"/>
    </source>
</evidence>
<dbReference type="PROSITE" id="PS50109">
    <property type="entry name" value="HIS_KIN"/>
    <property type="match status" value="1"/>
</dbReference>
<dbReference type="SMART" id="SM00387">
    <property type="entry name" value="HATPase_c"/>
    <property type="match status" value="1"/>
</dbReference>
<sequence length="436" mass="45929">MDPTTAAILGGFVGLGIGGVAILAVRATDRSRRNEAVIAAPSDLPPGVGEVLSVLRSSGIVVDRSDQVVNNSPAAVAYGLVRGQEVVHPELLHLARAVRRDGVIREAELDLRKGIGQGTVVMAARVAPLGADHVLLLVEDISQARRVEEIRRDFLANVSHELKTPVGGISLLAEALLDAYDDPEAVQRFASRIGVESRRLSSLVKDIVELSRLQGADVVKESTVVDVGAASEDAVERYRLLAEEHGIEIAVQADRDCLIWGDRDLVTTAVGNLIGNAIAYSDAGTRVGVSTRRRPGRVVEVAVTDQGLGIAPEEQQRIFERFYRVDSARSRATGGTGLGLAIVKHVVENHGGTVSVWSQVDRGSTFTISLPAAPSDAAFTVSPQDAEADSAPHPDTDTVAEPRAAAADAGGAKPPDQYAPVEVHPAGPARSTRGQS</sequence>
<feature type="transmembrane region" description="Helical" evidence="10">
    <location>
        <begin position="6"/>
        <end position="25"/>
    </location>
</feature>
<keyword evidence="12" id="KW-0547">Nucleotide-binding</keyword>
<proteinExistence type="predicted"/>
<evidence type="ECO:0000256" key="10">
    <source>
        <dbReference type="SAM" id="Phobius"/>
    </source>
</evidence>
<dbReference type="InterPro" id="IPR005467">
    <property type="entry name" value="His_kinase_dom"/>
</dbReference>
<dbReference type="PANTHER" id="PTHR45453:SF1">
    <property type="entry name" value="PHOSPHATE REGULON SENSOR PROTEIN PHOR"/>
    <property type="match status" value="1"/>
</dbReference>
<feature type="domain" description="Histidine kinase" evidence="11">
    <location>
        <begin position="157"/>
        <end position="374"/>
    </location>
</feature>
<dbReference type="RefSeq" id="WP_272463909.1">
    <property type="nucleotide sequence ID" value="NZ_JAPFQL010000144.1"/>
</dbReference>
<keyword evidence="10" id="KW-0472">Membrane</keyword>
<evidence type="ECO:0000256" key="7">
    <source>
        <dbReference type="ARBA" id="ARBA00023012"/>
    </source>
</evidence>
<dbReference type="SUPFAM" id="SSF55874">
    <property type="entry name" value="ATPase domain of HSP90 chaperone/DNA topoisomerase II/histidine kinase"/>
    <property type="match status" value="1"/>
</dbReference>
<evidence type="ECO:0000313" key="13">
    <source>
        <dbReference type="Proteomes" id="UP001150259"/>
    </source>
</evidence>
<keyword evidence="13" id="KW-1185">Reference proteome</keyword>
<dbReference type="GO" id="GO:0005524">
    <property type="term" value="F:ATP binding"/>
    <property type="evidence" value="ECO:0007669"/>
    <property type="project" value="UniProtKB-KW"/>
</dbReference>
<evidence type="ECO:0000256" key="9">
    <source>
        <dbReference type="SAM" id="MobiDB-lite"/>
    </source>
</evidence>
<reference evidence="12 13" key="1">
    <citation type="submission" date="2022-11" db="EMBL/GenBank/DDBJ databases">
        <title>Anaerobic phenanthrene biodegradation by a DNRA strain PheN6.</title>
        <authorList>
            <person name="Zhang Z."/>
        </authorList>
    </citation>
    <scope>NUCLEOTIDE SEQUENCE [LARGE SCALE GENOMIC DNA]</scope>
    <source>
        <strain evidence="12 13">PheN6</strain>
    </source>
</reference>
<dbReference type="InterPro" id="IPR003594">
    <property type="entry name" value="HATPase_dom"/>
</dbReference>
<dbReference type="EMBL" id="JAPFQL010000144">
    <property type="protein sequence ID" value="MDC5699356.1"/>
    <property type="molecule type" value="Genomic_DNA"/>
</dbReference>
<dbReference type="InterPro" id="IPR004358">
    <property type="entry name" value="Sig_transdc_His_kin-like_C"/>
</dbReference>
<dbReference type="InterPro" id="IPR036890">
    <property type="entry name" value="HATPase_C_sf"/>
</dbReference>
<keyword evidence="7" id="KW-0902">Two-component regulatory system</keyword>
<comment type="catalytic activity">
    <reaction evidence="1">
        <text>ATP + protein L-histidine = ADP + protein N-phospho-L-histidine.</text>
        <dbReference type="EC" id="2.7.13.3"/>
    </reaction>
</comment>
<comment type="caution">
    <text evidence="12">The sequence shown here is derived from an EMBL/GenBank/DDBJ whole genome shotgun (WGS) entry which is preliminary data.</text>
</comment>
<dbReference type="CDD" id="cd00075">
    <property type="entry name" value="HATPase"/>
    <property type="match status" value="1"/>
</dbReference>
<keyword evidence="12" id="KW-0067">ATP-binding</keyword>
<dbReference type="Gene3D" id="1.10.287.130">
    <property type="match status" value="1"/>
</dbReference>
<accession>A0ABT5GMR6</accession>
<dbReference type="Pfam" id="PF02518">
    <property type="entry name" value="HATPase_c"/>
    <property type="match status" value="1"/>
</dbReference>
<dbReference type="Pfam" id="PF00512">
    <property type="entry name" value="HisKA"/>
    <property type="match status" value="1"/>
</dbReference>
<evidence type="ECO:0000256" key="8">
    <source>
        <dbReference type="ARBA" id="ARBA00039401"/>
    </source>
</evidence>
<gene>
    <name evidence="12" type="ORF">OO014_19070</name>
</gene>
<keyword evidence="6" id="KW-0418">Kinase</keyword>
<dbReference type="SUPFAM" id="SSF47384">
    <property type="entry name" value="Homodimeric domain of signal transducing histidine kinase"/>
    <property type="match status" value="1"/>
</dbReference>
<dbReference type="InterPro" id="IPR036097">
    <property type="entry name" value="HisK_dim/P_sf"/>
</dbReference>
<keyword evidence="10" id="KW-1133">Transmembrane helix</keyword>
<keyword evidence="4" id="KW-0597">Phosphoprotein</keyword>
<evidence type="ECO:0000256" key="6">
    <source>
        <dbReference type="ARBA" id="ARBA00022777"/>
    </source>
</evidence>
<evidence type="ECO:0000256" key="1">
    <source>
        <dbReference type="ARBA" id="ARBA00000085"/>
    </source>
</evidence>
<comment type="subcellular location">
    <subcellularLocation>
        <location evidence="2">Cell membrane</location>
    </subcellularLocation>
</comment>
<dbReference type="PANTHER" id="PTHR45453">
    <property type="entry name" value="PHOSPHATE REGULON SENSOR PROTEIN PHOR"/>
    <property type="match status" value="1"/>
</dbReference>
<protein>
    <recommendedName>
        <fullName evidence="8">Sensor-like histidine kinase SenX3</fullName>
        <ecNumber evidence="3">2.7.13.3</ecNumber>
    </recommendedName>
</protein>
<organism evidence="12 13">
    <name type="scientific">Intrasporangium calvum</name>
    <dbReference type="NCBI Taxonomy" id="53358"/>
    <lineage>
        <taxon>Bacteria</taxon>
        <taxon>Bacillati</taxon>
        <taxon>Actinomycetota</taxon>
        <taxon>Actinomycetes</taxon>
        <taxon>Micrococcales</taxon>
        <taxon>Intrasporangiaceae</taxon>
        <taxon>Intrasporangium</taxon>
    </lineage>
</organism>
<feature type="region of interest" description="Disordered" evidence="9">
    <location>
        <begin position="380"/>
        <end position="436"/>
    </location>
</feature>
<dbReference type="PRINTS" id="PR00344">
    <property type="entry name" value="BCTRLSENSOR"/>
</dbReference>
<dbReference type="Proteomes" id="UP001150259">
    <property type="component" value="Unassembled WGS sequence"/>
</dbReference>
<dbReference type="Gene3D" id="3.30.565.10">
    <property type="entry name" value="Histidine kinase-like ATPase, C-terminal domain"/>
    <property type="match status" value="1"/>
</dbReference>
<name>A0ABT5GMR6_9MICO</name>
<dbReference type="InterPro" id="IPR050351">
    <property type="entry name" value="BphY/WalK/GraS-like"/>
</dbReference>
<evidence type="ECO:0000259" key="11">
    <source>
        <dbReference type="PROSITE" id="PS50109"/>
    </source>
</evidence>
<dbReference type="InterPro" id="IPR003661">
    <property type="entry name" value="HisK_dim/P_dom"/>
</dbReference>
<keyword evidence="10" id="KW-0812">Transmembrane</keyword>
<evidence type="ECO:0000313" key="12">
    <source>
        <dbReference type="EMBL" id="MDC5699356.1"/>
    </source>
</evidence>
<evidence type="ECO:0000256" key="4">
    <source>
        <dbReference type="ARBA" id="ARBA00022553"/>
    </source>
</evidence>
<evidence type="ECO:0000256" key="2">
    <source>
        <dbReference type="ARBA" id="ARBA00004236"/>
    </source>
</evidence>
<dbReference type="SMART" id="SM00388">
    <property type="entry name" value="HisKA"/>
    <property type="match status" value="1"/>
</dbReference>
<dbReference type="EC" id="2.7.13.3" evidence="3"/>